<evidence type="ECO:0000256" key="1">
    <source>
        <dbReference type="ARBA" id="ARBA00022741"/>
    </source>
</evidence>
<keyword evidence="2" id="KW-0067">ATP-binding</keyword>
<dbReference type="Gene3D" id="3.40.50.300">
    <property type="entry name" value="P-loop containing nucleotide triphosphate hydrolases"/>
    <property type="match status" value="1"/>
</dbReference>
<reference evidence="7" key="1">
    <citation type="journal article" date="2019" name="Int. J. Syst. Evol. Microbiol.">
        <title>The Global Catalogue of Microorganisms (GCM) 10K type strain sequencing project: providing services to taxonomists for standard genome sequencing and annotation.</title>
        <authorList>
            <consortium name="The Broad Institute Genomics Platform"/>
            <consortium name="The Broad Institute Genome Sequencing Center for Infectious Disease"/>
            <person name="Wu L."/>
            <person name="Ma J."/>
        </authorList>
    </citation>
    <scope>NUCLEOTIDE SEQUENCE [LARGE SCALE GENOMIC DNA]</scope>
    <source>
        <strain evidence="7">JCM 17979</strain>
    </source>
</reference>
<accession>A0ABP9A3R6</accession>
<dbReference type="PANTHER" id="PTHR32309:SF31">
    <property type="entry name" value="CAPSULAR EXOPOLYSACCHARIDE FAMILY"/>
    <property type="match status" value="1"/>
</dbReference>
<proteinExistence type="predicted"/>
<dbReference type="InterPro" id="IPR002586">
    <property type="entry name" value="CobQ/CobB/MinD/ParA_Nub-bd_dom"/>
</dbReference>
<evidence type="ECO:0000256" key="3">
    <source>
        <dbReference type="SAM" id="MobiDB-lite"/>
    </source>
</evidence>
<name>A0ABP9A3R6_9PSEU</name>
<keyword evidence="7" id="KW-1185">Reference proteome</keyword>
<dbReference type="InterPro" id="IPR027417">
    <property type="entry name" value="P-loop_NTPase"/>
</dbReference>
<feature type="domain" description="CobQ/CobB/MinD/ParA nucleotide binding" evidence="5">
    <location>
        <begin position="353"/>
        <end position="494"/>
    </location>
</feature>
<evidence type="ECO:0000313" key="7">
    <source>
        <dbReference type="Proteomes" id="UP001500928"/>
    </source>
</evidence>
<keyword evidence="1" id="KW-0547">Nucleotide-binding</keyword>
<dbReference type="InterPro" id="IPR050445">
    <property type="entry name" value="Bact_polysacc_biosynth/exp"/>
</dbReference>
<sequence length="556" mass="57789">METNHQLTGSGTSGAADDDSPWTGGPGLVRSLWRYRLVIVAAVVTCAVLGFAASLALPAQYEAQADLYLRDPGSPAVLTLKDFNHSGTGDHTLFMATQASLAGSDTVFGRALQILGRGGAASDLRSTVTVAPSTDLASVTIHASSDDPVEAAALANAVGTAYVQVSGERLAAATDAAIRHLQDVIAPRNVELDSLKARAARASGTEQAALERQALYVADMIGALQANQNDVAAQAALYGSGVETFQQASPPTTSSQPAPALLALLGGLFGLVLAGGWAWWAAGRDRRVEAEEDAGAILGVPLLGETPQLGAELRGTGGPRTPPGELDPVAAEAYHFVLASLEHALSRVGGKVVAVASAGQGDGKTVTVLNLARAARREGRTVRLVDADERTRRLSRLWGDGGEHSEVIDLGHAGEEAPAVALVGTVSQNGSGEQDGPSERNGHHPAVFVRSNAFSELISPSDEPADIVLIDTPALLDVSETVAIADRADAVLLVVNRGTSLSDLRRARERLAFTDTPLVGYLLNRGLSKRPYADVGGRGPRTHLWRWAAGRGEDAV</sequence>
<dbReference type="Pfam" id="PF01656">
    <property type="entry name" value="CbiA"/>
    <property type="match status" value="1"/>
</dbReference>
<comment type="caution">
    <text evidence="6">The sequence shown here is derived from an EMBL/GenBank/DDBJ whole genome shotgun (WGS) entry which is preliminary data.</text>
</comment>
<dbReference type="Proteomes" id="UP001500928">
    <property type="component" value="Unassembled WGS sequence"/>
</dbReference>
<keyword evidence="4" id="KW-1133">Transmembrane helix</keyword>
<evidence type="ECO:0000259" key="5">
    <source>
        <dbReference type="Pfam" id="PF01656"/>
    </source>
</evidence>
<dbReference type="EMBL" id="BAABHO010000001">
    <property type="protein sequence ID" value="GAA4773050.1"/>
    <property type="molecule type" value="Genomic_DNA"/>
</dbReference>
<dbReference type="InterPro" id="IPR005702">
    <property type="entry name" value="Wzc-like_C"/>
</dbReference>
<evidence type="ECO:0000313" key="6">
    <source>
        <dbReference type="EMBL" id="GAA4773050.1"/>
    </source>
</evidence>
<organism evidence="6 7">
    <name type="scientific">Actinomycetospora chlora</name>
    <dbReference type="NCBI Taxonomy" id="663608"/>
    <lineage>
        <taxon>Bacteria</taxon>
        <taxon>Bacillati</taxon>
        <taxon>Actinomycetota</taxon>
        <taxon>Actinomycetes</taxon>
        <taxon>Pseudonocardiales</taxon>
        <taxon>Pseudonocardiaceae</taxon>
        <taxon>Actinomycetospora</taxon>
    </lineage>
</organism>
<feature type="region of interest" description="Disordered" evidence="3">
    <location>
        <begin position="1"/>
        <end position="21"/>
    </location>
</feature>
<gene>
    <name evidence="6" type="ORF">GCM10023200_01810</name>
</gene>
<evidence type="ECO:0000256" key="4">
    <source>
        <dbReference type="SAM" id="Phobius"/>
    </source>
</evidence>
<protein>
    <recommendedName>
        <fullName evidence="5">CobQ/CobB/MinD/ParA nucleotide binding domain-containing protein</fullName>
    </recommendedName>
</protein>
<dbReference type="CDD" id="cd05387">
    <property type="entry name" value="BY-kinase"/>
    <property type="match status" value="1"/>
</dbReference>
<evidence type="ECO:0000256" key="2">
    <source>
        <dbReference type="ARBA" id="ARBA00022840"/>
    </source>
</evidence>
<feature type="compositionally biased region" description="Polar residues" evidence="3">
    <location>
        <begin position="1"/>
        <end position="10"/>
    </location>
</feature>
<keyword evidence="4" id="KW-0472">Membrane</keyword>
<dbReference type="SUPFAM" id="SSF52540">
    <property type="entry name" value="P-loop containing nucleoside triphosphate hydrolases"/>
    <property type="match status" value="1"/>
</dbReference>
<keyword evidence="4" id="KW-0812">Transmembrane</keyword>
<feature type="transmembrane region" description="Helical" evidence="4">
    <location>
        <begin position="37"/>
        <end position="57"/>
    </location>
</feature>
<dbReference type="PANTHER" id="PTHR32309">
    <property type="entry name" value="TYROSINE-PROTEIN KINASE"/>
    <property type="match status" value="1"/>
</dbReference>